<keyword evidence="3" id="KW-1185">Reference proteome</keyword>
<comment type="caution">
    <text evidence="2">The sequence shown here is derived from an EMBL/GenBank/DDBJ whole genome shotgun (WGS) entry which is preliminary data.</text>
</comment>
<evidence type="ECO:0000313" key="3">
    <source>
        <dbReference type="Proteomes" id="UP000249239"/>
    </source>
</evidence>
<evidence type="ECO:0000313" key="2">
    <source>
        <dbReference type="EMBL" id="PZX11193.1"/>
    </source>
</evidence>
<dbReference type="Pfam" id="PF16115">
    <property type="entry name" value="DUF4831"/>
    <property type="match status" value="1"/>
</dbReference>
<keyword evidence="1" id="KW-0732">Signal</keyword>
<proteinExistence type="predicted"/>
<accession>A0A2W7MUH9</accession>
<organism evidence="2 3">
    <name type="scientific">Breznakibacter xylanolyticus</name>
    <dbReference type="NCBI Taxonomy" id="990"/>
    <lineage>
        <taxon>Bacteria</taxon>
        <taxon>Pseudomonadati</taxon>
        <taxon>Bacteroidota</taxon>
        <taxon>Bacteroidia</taxon>
        <taxon>Marinilabiliales</taxon>
        <taxon>Marinilabiliaceae</taxon>
        <taxon>Breznakibacter</taxon>
    </lineage>
</organism>
<feature type="signal peptide" evidence="1">
    <location>
        <begin position="1"/>
        <end position="24"/>
    </location>
</feature>
<gene>
    <name evidence="2" type="ORF">LX69_03208</name>
</gene>
<dbReference type="OrthoDB" id="1092380at2"/>
<evidence type="ECO:0000256" key="1">
    <source>
        <dbReference type="SAM" id="SignalP"/>
    </source>
</evidence>
<dbReference type="Proteomes" id="UP000249239">
    <property type="component" value="Unassembled WGS sequence"/>
</dbReference>
<dbReference type="EMBL" id="QKZK01000043">
    <property type="protein sequence ID" value="PZX11193.1"/>
    <property type="molecule type" value="Genomic_DNA"/>
</dbReference>
<dbReference type="InterPro" id="IPR032265">
    <property type="entry name" value="DUF4831"/>
</dbReference>
<dbReference type="AlphaFoldDB" id="A0A2W7MUH9"/>
<dbReference type="PROSITE" id="PS51257">
    <property type="entry name" value="PROKAR_LIPOPROTEIN"/>
    <property type="match status" value="1"/>
</dbReference>
<protein>
    <submittedName>
        <fullName evidence="2">Uncharacterized protein DUF4831</fullName>
    </submittedName>
</protein>
<sequence>MKHILLPAAVASLMTISCSTARQAAVKVSVTPTSSMSNATDNVVVYHLPQTVLRVEVEMDKVIRKAGPYFRYTERLLNISNVILEDSESWRIRSIKVVPVGRADDNQAYAIAMDGPGVAQNVTLNNQGVLCGINLSTPCMDVPAASYVYTHEMQKTDVTFDAVPRLEKLLKQTSTAAMAEEAANYIYKIRKRRSKIFSANFPILPPDGLSLELTKAELDTLETQFMELFTGKETVQTIKRVIEYIPTRTNPDNMVLFRFSANAGMVDPMDLSGAPVYLEVKHKNIPELPHAEAKKETKSNGLYHIKPGKATVRIVDRSTLMLEEEMDIAQFGQVMSMPAAVLEQPNVSIELSPVTGALKRVNTSK</sequence>
<feature type="chain" id="PRO_5016033213" evidence="1">
    <location>
        <begin position="25"/>
        <end position="365"/>
    </location>
</feature>
<reference evidence="2 3" key="1">
    <citation type="submission" date="2018-06" db="EMBL/GenBank/DDBJ databases">
        <title>Genomic Encyclopedia of Archaeal and Bacterial Type Strains, Phase II (KMG-II): from individual species to whole genera.</title>
        <authorList>
            <person name="Goeker M."/>
        </authorList>
    </citation>
    <scope>NUCLEOTIDE SEQUENCE [LARGE SCALE GENOMIC DNA]</scope>
    <source>
        <strain evidence="2 3">DSM 6779</strain>
    </source>
</reference>
<name>A0A2W7MUH9_9BACT</name>
<dbReference type="RefSeq" id="WP_111446998.1">
    <property type="nucleotide sequence ID" value="NZ_QKZK01000043.1"/>
</dbReference>